<organism evidence="2 3">
    <name type="scientific">Pseudorhodoplanes sinuspersici</name>
    <dbReference type="NCBI Taxonomy" id="1235591"/>
    <lineage>
        <taxon>Bacteria</taxon>
        <taxon>Pseudomonadati</taxon>
        <taxon>Pseudomonadota</taxon>
        <taxon>Alphaproteobacteria</taxon>
        <taxon>Hyphomicrobiales</taxon>
        <taxon>Pseudorhodoplanes</taxon>
    </lineage>
</organism>
<sequence>MDTSFTIKPRNTTLRRVAGRNAVRTDLAPSLSVNAAQQSSISDQAAQNSGSHDPALDAQCQSLLNREREARKQRRDNRDEALLRQKAYTQLAVESPPPPVSDTDENTPRADFAV</sequence>
<dbReference type="RefSeq" id="WP_086089189.1">
    <property type="nucleotide sequence ID" value="NZ_CP021112.1"/>
</dbReference>
<dbReference type="STRING" id="1235591.CAK95_18140"/>
<dbReference type="AlphaFoldDB" id="A0A1W6ZTU1"/>
<reference evidence="2 3" key="1">
    <citation type="submission" date="2017-05" db="EMBL/GenBank/DDBJ databases">
        <title>Full genome sequence of Pseudorhodoplanes sinuspersici.</title>
        <authorList>
            <person name="Dastgheib S.M.M."/>
            <person name="Shavandi M."/>
            <person name="Tirandaz H."/>
        </authorList>
    </citation>
    <scope>NUCLEOTIDE SEQUENCE [LARGE SCALE GENOMIC DNA]</scope>
    <source>
        <strain evidence="2 3">RIPI110</strain>
    </source>
</reference>
<feature type="region of interest" description="Disordered" evidence="1">
    <location>
        <begin position="1"/>
        <end position="58"/>
    </location>
</feature>
<name>A0A1W6ZTU1_9HYPH</name>
<dbReference type="Proteomes" id="UP000194137">
    <property type="component" value="Chromosome"/>
</dbReference>
<protein>
    <submittedName>
        <fullName evidence="2">Uncharacterized protein</fullName>
    </submittedName>
</protein>
<dbReference type="EMBL" id="CP021112">
    <property type="protein sequence ID" value="ARQ00794.1"/>
    <property type="molecule type" value="Genomic_DNA"/>
</dbReference>
<dbReference type="KEGG" id="psin:CAK95_18140"/>
<gene>
    <name evidence="2" type="ORF">CAK95_18140</name>
</gene>
<feature type="region of interest" description="Disordered" evidence="1">
    <location>
        <begin position="86"/>
        <end position="114"/>
    </location>
</feature>
<proteinExistence type="predicted"/>
<evidence type="ECO:0000313" key="2">
    <source>
        <dbReference type="EMBL" id="ARQ00794.1"/>
    </source>
</evidence>
<keyword evidence="3" id="KW-1185">Reference proteome</keyword>
<feature type="compositionally biased region" description="Low complexity" evidence="1">
    <location>
        <begin position="35"/>
        <end position="49"/>
    </location>
</feature>
<evidence type="ECO:0000313" key="3">
    <source>
        <dbReference type="Proteomes" id="UP000194137"/>
    </source>
</evidence>
<feature type="compositionally biased region" description="Polar residues" evidence="1">
    <location>
        <begin position="1"/>
        <end position="14"/>
    </location>
</feature>
<evidence type="ECO:0000256" key="1">
    <source>
        <dbReference type="SAM" id="MobiDB-lite"/>
    </source>
</evidence>
<accession>A0A1W6ZTU1</accession>